<name>A0A835SHS6_9CHLO</name>
<keyword evidence="3" id="KW-1185">Reference proteome</keyword>
<evidence type="ECO:0000256" key="1">
    <source>
        <dbReference type="SAM" id="MobiDB-lite"/>
    </source>
</evidence>
<feature type="region of interest" description="Disordered" evidence="1">
    <location>
        <begin position="233"/>
        <end position="337"/>
    </location>
</feature>
<proteinExistence type="predicted"/>
<sequence length="1143" mass="117222">MAKVTAAARAKLERLLEPGRDGAEQKDVFICWDIENVSAPPTLAERAISNAFQYLPRRKRAGFITAVSPASLRELQGRYGRGQVDCLVGAVEVLLAPGGAKSGSTDAKLLQRVHDFIQRQSAAGAAPRSVLVLLTGDDDFTGAARAALDAGMELELLHPGARRTSTHLLAAVAGRTNAWHSDFNTFLEFWAASGGCPAHNGGCGGGAAAGANLQTPAAAATAAHAASPTALSAAAAATRSPEPPAAVAEVNTPPPAEGARAGADADTPANTGSRSDSGRECGGSGGGGGGKRKRAEAEDSNDQAAAAAAPSDSSSSSSSSSRCSPEPGEAAAAAHEGHLAAPQASGAVAHFRLLRLSRLRAVRRADDPGRALAAAGEWLEAQRRGGGSDLFRGLERLAGECGCEMEVGSSAAAAGASGDGSGGGGGGGTGRDCWLRLTCRPDVGEDAGHCRRVAKRARYRLRQELEEALRAAAVELAGREGGAAAAAAAAGAAAGSGAGIGAAAAAVGAVADEAAAAALAAAGSNDPLRPPVATDAASDAQLQLVQLSAVQDAADKAAALRAVCEWLLEHRANGTKRYQQLHGLAAEWGCQLEVPRRLGPDPSAAALRLSLVGVAAGTPQAAPLHQPHHTLAVARARLRNVLDLMWRHEHELEEEGPHSPHSRGPHGPAKVAGGGGGNGRQQQQQCGGGGAAAAQGAAGPGPGAGAGAGASAKATGTCDYREQQAVWLAHLPAVVSAANPAAALKAMCGWLKKQRARATACYKRLQEMASEFGCALEMFLPGWDPVRSAVILTLVNPHAVARASPASVLLAAHKRLRRALNQMWHSPHSRGPHGPAKVAGGGGGDGRQQQQQQQQCGGGGAAAAQGAAGPGPGAGAGAQTLAGATAKATANPAAALEEMCGWLEEQRARATACYKRLQEMASEFGCELEVFLCGVRSAVTLTLINPHAVARSSHVFVLLAARERLRGALNQMWREAEKAGKALARAATAVDTRAGAGPGDGSGGGGRLLCVLRRHCTPPSRIPLNGLHLASLPVVRRAADKVAAMRAVCGWLEAQRCAGSAEYNKLRRTVMELGHTLRVPRFPPTARCMPEPILTLRRARRFKTPKHLKTRRVHRLVRASLSEMVARHLREQEGRARSRPVRG</sequence>
<dbReference type="EMBL" id="JAEHOD010000118">
    <property type="protein sequence ID" value="KAG2425132.1"/>
    <property type="molecule type" value="Genomic_DNA"/>
</dbReference>
<feature type="compositionally biased region" description="Low complexity" evidence="1">
    <location>
        <begin position="302"/>
        <end position="337"/>
    </location>
</feature>
<evidence type="ECO:0000313" key="3">
    <source>
        <dbReference type="Proteomes" id="UP000613740"/>
    </source>
</evidence>
<reference evidence="2" key="1">
    <citation type="journal article" date="2020" name="bioRxiv">
        <title>Comparative genomics of Chlamydomonas.</title>
        <authorList>
            <person name="Craig R.J."/>
            <person name="Hasan A.R."/>
            <person name="Ness R.W."/>
            <person name="Keightley P.D."/>
        </authorList>
    </citation>
    <scope>NUCLEOTIDE SEQUENCE</scope>
    <source>
        <strain evidence="2">CCAP 11/173</strain>
    </source>
</reference>
<feature type="region of interest" description="Disordered" evidence="1">
    <location>
        <begin position="651"/>
        <end position="712"/>
    </location>
</feature>
<dbReference type="OrthoDB" id="10645957at2759"/>
<accession>A0A835SHS6</accession>
<protein>
    <recommendedName>
        <fullName evidence="4">NYN domain-containing protein</fullName>
    </recommendedName>
</protein>
<evidence type="ECO:0008006" key="4">
    <source>
        <dbReference type="Google" id="ProtNLM"/>
    </source>
</evidence>
<feature type="compositionally biased region" description="Gly residues" evidence="1">
    <location>
        <begin position="280"/>
        <end position="289"/>
    </location>
</feature>
<evidence type="ECO:0000313" key="2">
    <source>
        <dbReference type="EMBL" id="KAG2425132.1"/>
    </source>
</evidence>
<organism evidence="2 3">
    <name type="scientific">Chlamydomonas schloesseri</name>
    <dbReference type="NCBI Taxonomy" id="2026947"/>
    <lineage>
        <taxon>Eukaryota</taxon>
        <taxon>Viridiplantae</taxon>
        <taxon>Chlorophyta</taxon>
        <taxon>core chlorophytes</taxon>
        <taxon>Chlorophyceae</taxon>
        <taxon>CS clade</taxon>
        <taxon>Chlamydomonadales</taxon>
        <taxon>Chlamydomonadaceae</taxon>
        <taxon>Chlamydomonas</taxon>
    </lineage>
</organism>
<dbReference type="Proteomes" id="UP000613740">
    <property type="component" value="Unassembled WGS sequence"/>
</dbReference>
<gene>
    <name evidence="2" type="ORF">HYH02_015076</name>
</gene>
<comment type="caution">
    <text evidence="2">The sequence shown here is derived from an EMBL/GenBank/DDBJ whole genome shotgun (WGS) entry which is preliminary data.</text>
</comment>
<dbReference type="AlphaFoldDB" id="A0A835SHS6"/>
<feature type="compositionally biased region" description="Gly residues" evidence="1">
    <location>
        <begin position="698"/>
        <end position="708"/>
    </location>
</feature>
<feature type="region of interest" description="Disordered" evidence="1">
    <location>
        <begin position="824"/>
        <end position="878"/>
    </location>
</feature>